<evidence type="ECO:0000313" key="3">
    <source>
        <dbReference type="EMBL" id="PJZ83169.1"/>
    </source>
</evidence>
<evidence type="ECO:0000313" key="4">
    <source>
        <dbReference type="Proteomes" id="UP000232145"/>
    </source>
</evidence>
<evidence type="ECO:0000256" key="2">
    <source>
        <dbReference type="SAM" id="SignalP"/>
    </source>
</evidence>
<accession>A0A2N0AFV6</accession>
<feature type="region of interest" description="Disordered" evidence="1">
    <location>
        <begin position="221"/>
        <end position="270"/>
    </location>
</feature>
<reference evidence="3 4" key="1">
    <citation type="submission" date="2017-07" db="EMBL/GenBank/DDBJ databases">
        <title>Leptospira spp. isolated from tropical soils.</title>
        <authorList>
            <person name="Thibeaux R."/>
            <person name="Iraola G."/>
            <person name="Ferres I."/>
            <person name="Bierque E."/>
            <person name="Girault D."/>
            <person name="Soupe-Gilbert M.-E."/>
            <person name="Picardeau M."/>
            <person name="Goarant C."/>
        </authorList>
    </citation>
    <scope>NUCLEOTIDE SEQUENCE [LARGE SCALE GENOMIC DNA]</scope>
    <source>
        <strain evidence="3 4">FH2-B-A1</strain>
    </source>
</reference>
<feature type="signal peptide" evidence="2">
    <location>
        <begin position="1"/>
        <end position="20"/>
    </location>
</feature>
<name>A0A2N0AFV6_9LEPT</name>
<dbReference type="OrthoDB" id="338473at2"/>
<gene>
    <name evidence="3" type="ORF">CH364_17990</name>
</gene>
<feature type="chain" id="PRO_5014832243" description="DUF1795 domain-containing protein" evidence="2">
    <location>
        <begin position="21"/>
        <end position="270"/>
    </location>
</feature>
<protein>
    <recommendedName>
        <fullName evidence="5">DUF1795 domain-containing protein</fullName>
    </recommendedName>
</protein>
<dbReference type="RefSeq" id="WP_100744171.1">
    <property type="nucleotide sequence ID" value="NZ_NPDW01000002.1"/>
</dbReference>
<feature type="compositionally biased region" description="Polar residues" evidence="1">
    <location>
        <begin position="238"/>
        <end position="247"/>
    </location>
</feature>
<keyword evidence="2" id="KW-0732">Signal</keyword>
<proteinExistence type="predicted"/>
<organism evidence="3 4">
    <name type="scientific">Leptospira harrisiae</name>
    <dbReference type="NCBI Taxonomy" id="2023189"/>
    <lineage>
        <taxon>Bacteria</taxon>
        <taxon>Pseudomonadati</taxon>
        <taxon>Spirochaetota</taxon>
        <taxon>Spirochaetia</taxon>
        <taxon>Leptospirales</taxon>
        <taxon>Leptospiraceae</taxon>
        <taxon>Leptospira</taxon>
    </lineage>
</organism>
<comment type="caution">
    <text evidence="3">The sequence shown here is derived from an EMBL/GenBank/DDBJ whole genome shotgun (WGS) entry which is preliminary data.</text>
</comment>
<dbReference type="Proteomes" id="UP000232145">
    <property type="component" value="Unassembled WGS sequence"/>
</dbReference>
<dbReference type="EMBL" id="NPDX01000007">
    <property type="protein sequence ID" value="PJZ83169.1"/>
    <property type="molecule type" value="Genomic_DNA"/>
</dbReference>
<keyword evidence="4" id="KW-1185">Reference proteome</keyword>
<sequence>MKKRLCVLVLLCLTLSHLDAATWIEDSLSFAFEYPRGWAKSVLRYPDTVRIQFSKTNREAILQIDVARRTKDYDIDRFIEETVDTFLTKYPDLKLVREKVLENEVAGFDESVFVVLHYTEQKQLVSNRFLFHRKGGLYYVIQAKTPRSLFAKYSKDLDLVMKSFRRESRSKNRWRNDSLAHLDPVKDERIIQYISITIRPIDSYPHEQGAVNKQDEGWLFSVEGNKKPNPAEWDNRTKPSQNDSSYTPADVKPDTPSSDEPVVIPDSSGL</sequence>
<evidence type="ECO:0000256" key="1">
    <source>
        <dbReference type="SAM" id="MobiDB-lite"/>
    </source>
</evidence>
<evidence type="ECO:0008006" key="5">
    <source>
        <dbReference type="Google" id="ProtNLM"/>
    </source>
</evidence>
<dbReference type="AlphaFoldDB" id="A0A2N0AFV6"/>
<dbReference type="Gene3D" id="3.40.1000.10">
    <property type="entry name" value="Mog1/PsbP, alpha/beta/alpha sandwich"/>
    <property type="match status" value="1"/>
</dbReference>